<dbReference type="GO" id="GO:0009308">
    <property type="term" value="P:amine metabolic process"/>
    <property type="evidence" value="ECO:0007669"/>
    <property type="project" value="InterPro"/>
</dbReference>
<feature type="compositionally biased region" description="Basic and acidic residues" evidence="1">
    <location>
        <begin position="22"/>
        <end position="32"/>
    </location>
</feature>
<gene>
    <name evidence="2" type="ORF">DVS28_a0506</name>
</gene>
<proteinExistence type="predicted"/>
<evidence type="ECO:0000256" key="1">
    <source>
        <dbReference type="SAM" id="MobiDB-lite"/>
    </source>
</evidence>
<accession>A0A346XSL6</accession>
<reference evidence="2 3" key="1">
    <citation type="submission" date="2018-09" db="EMBL/GenBank/DDBJ databases">
        <title>Complete genome sequence of Euzebya sp. DY32-46 isolated from seawater of Pacific Ocean.</title>
        <authorList>
            <person name="Xu L."/>
            <person name="Wu Y.-H."/>
            <person name="Xu X.-W."/>
        </authorList>
    </citation>
    <scope>NUCLEOTIDE SEQUENCE [LARGE SCALE GENOMIC DNA]</scope>
    <source>
        <strain evidence="2 3">DY32-46</strain>
    </source>
</reference>
<dbReference type="KEGG" id="euz:DVS28_a0506"/>
<dbReference type="GO" id="GO:0048038">
    <property type="term" value="F:quinone binding"/>
    <property type="evidence" value="ECO:0007669"/>
    <property type="project" value="InterPro"/>
</dbReference>
<feature type="region of interest" description="Disordered" evidence="1">
    <location>
        <begin position="13"/>
        <end position="44"/>
    </location>
</feature>
<dbReference type="GO" id="GO:0005507">
    <property type="term" value="F:copper ion binding"/>
    <property type="evidence" value="ECO:0007669"/>
    <property type="project" value="InterPro"/>
</dbReference>
<sequence>MLVGALVVATGLATASEPPTPGRHDEHSRFTDQSEGFPPQPRDATNVRLLASDAAEVRAGDPDPSAVGVALDDPQVRAAAGDRVQVVGTEAVGVKGEVPGALVVTLYGHDVAASVLATVVDNTVVAVESIPAEEWQPPMTAEERLRAVDISRDHWLAEGYTRVTDLQGYTIHALRSDGRPYPTRMAYTTFHADVDSRPELVAWVDLTSGTVTRSRVEAAPQDGTSAAPSPRSAGVDAVEHRGHRDWNGWSLDFDLSGRDDGISLSSVTYQGIPVFDRVSMPAMTVFYDHPPGTRPEDTCGPFVDRLGLTGGLTPVYWADDAEVVIREFEQLGETWLEFGILDTLGNYVLYQSWYLSADGQLDAHTFAKGLQCEFDHVHYPFWRFDVDLAGPEDDVITRRLPSGELEVLDSEFDAPADTAVDHEWAVTDTVTGDTVRLAFDDGSWNVAGQVVPEELYTTNVVSGRVVDSREQGAWRLPALVDLGYNDGAPLEGADVSLWYRGFLPHTAEEGPELWHSTGVRMQVELAPRYYPRRPR</sequence>
<dbReference type="InterPro" id="IPR036460">
    <property type="entry name" value="Cu_amine_oxidase_C_sf"/>
</dbReference>
<evidence type="ECO:0000313" key="3">
    <source>
        <dbReference type="Proteomes" id="UP000264006"/>
    </source>
</evidence>
<keyword evidence="3" id="KW-1185">Reference proteome</keyword>
<dbReference type="SUPFAM" id="SSF49998">
    <property type="entry name" value="Amine oxidase catalytic domain"/>
    <property type="match status" value="1"/>
</dbReference>
<dbReference type="GO" id="GO:0008131">
    <property type="term" value="F:primary methylamine oxidase activity"/>
    <property type="evidence" value="ECO:0007669"/>
    <property type="project" value="InterPro"/>
</dbReference>
<evidence type="ECO:0000313" key="2">
    <source>
        <dbReference type="EMBL" id="AXV05213.1"/>
    </source>
</evidence>
<dbReference type="Proteomes" id="UP000264006">
    <property type="component" value="Chromosome"/>
</dbReference>
<dbReference type="AlphaFoldDB" id="A0A346XSL6"/>
<dbReference type="Gene3D" id="2.70.98.20">
    <property type="entry name" value="Copper amine oxidase, catalytic domain"/>
    <property type="match status" value="1"/>
</dbReference>
<organism evidence="2 3">
    <name type="scientific">Euzebya pacifica</name>
    <dbReference type="NCBI Taxonomy" id="1608957"/>
    <lineage>
        <taxon>Bacteria</taxon>
        <taxon>Bacillati</taxon>
        <taxon>Actinomycetota</taxon>
        <taxon>Nitriliruptoria</taxon>
        <taxon>Euzebyales</taxon>
    </lineage>
</organism>
<name>A0A346XSL6_9ACTN</name>
<protein>
    <submittedName>
        <fullName evidence="2">Uncharacterized protein</fullName>
    </submittedName>
</protein>
<dbReference type="EMBL" id="CP031165">
    <property type="protein sequence ID" value="AXV05213.1"/>
    <property type="molecule type" value="Genomic_DNA"/>
</dbReference>
<feature type="region of interest" description="Disordered" evidence="1">
    <location>
        <begin position="214"/>
        <end position="238"/>
    </location>
</feature>